<sequence>MVDRSRLVLCCFMLCVLMTNPFNYLLDRIHSSDKDGTTEVQLGLGSR</sequence>
<protein>
    <submittedName>
        <fullName evidence="4">Uncharacterized protein</fullName>
    </submittedName>
</protein>
<comment type="caution">
    <text evidence="4">The sequence shown here is derived from an EMBL/GenBank/DDBJ whole genome shotgun (WGS) entry which is preliminary data.</text>
</comment>
<dbReference type="Proteomes" id="UP000681720">
    <property type="component" value="Unassembled WGS sequence"/>
</dbReference>
<dbReference type="EMBL" id="CAJOBI010185015">
    <property type="protein sequence ID" value="CAF4940576.1"/>
    <property type="molecule type" value="Genomic_DNA"/>
</dbReference>
<gene>
    <name evidence="1" type="ORF">GIL414_LOCUS49467</name>
    <name evidence="2" type="ORF">GIL414_LOCUS50341</name>
    <name evidence="3" type="ORF">SMN809_LOCUS53090</name>
    <name evidence="4" type="ORF">SMN809_LOCUS53626</name>
</gene>
<evidence type="ECO:0000313" key="2">
    <source>
        <dbReference type="EMBL" id="CAF4870208.1"/>
    </source>
</evidence>
<dbReference type="EMBL" id="CAJOBJ010162729">
    <property type="protein sequence ID" value="CAF4852535.1"/>
    <property type="molecule type" value="Genomic_DNA"/>
</dbReference>
<reference evidence="4" key="1">
    <citation type="submission" date="2021-02" db="EMBL/GenBank/DDBJ databases">
        <authorList>
            <person name="Nowell W R."/>
        </authorList>
    </citation>
    <scope>NUCLEOTIDE SEQUENCE</scope>
</reference>
<evidence type="ECO:0000313" key="4">
    <source>
        <dbReference type="EMBL" id="CAF4940576.1"/>
    </source>
</evidence>
<evidence type="ECO:0000313" key="3">
    <source>
        <dbReference type="EMBL" id="CAF4928894.1"/>
    </source>
</evidence>
<evidence type="ECO:0000313" key="5">
    <source>
        <dbReference type="Proteomes" id="UP000676336"/>
    </source>
</evidence>
<name>A0A8S3CRA7_9BILA</name>
<dbReference type="EMBL" id="CAJOBJ010167526">
    <property type="protein sequence ID" value="CAF4870208.1"/>
    <property type="molecule type" value="Genomic_DNA"/>
</dbReference>
<evidence type="ECO:0000313" key="1">
    <source>
        <dbReference type="EMBL" id="CAF4852535.1"/>
    </source>
</evidence>
<organism evidence="4 5">
    <name type="scientific">Rotaria magnacalcarata</name>
    <dbReference type="NCBI Taxonomy" id="392030"/>
    <lineage>
        <taxon>Eukaryota</taxon>
        <taxon>Metazoa</taxon>
        <taxon>Spiralia</taxon>
        <taxon>Gnathifera</taxon>
        <taxon>Rotifera</taxon>
        <taxon>Eurotatoria</taxon>
        <taxon>Bdelloidea</taxon>
        <taxon>Philodinida</taxon>
        <taxon>Philodinidae</taxon>
        <taxon>Rotaria</taxon>
    </lineage>
</organism>
<dbReference type="EMBL" id="CAJOBI010181673">
    <property type="protein sequence ID" value="CAF4928894.1"/>
    <property type="molecule type" value="Genomic_DNA"/>
</dbReference>
<dbReference type="AlphaFoldDB" id="A0A8S3CRA7"/>
<dbReference type="Proteomes" id="UP000676336">
    <property type="component" value="Unassembled WGS sequence"/>
</dbReference>
<proteinExistence type="predicted"/>
<accession>A0A8S3CRA7</accession>
<feature type="non-terminal residue" evidence="4">
    <location>
        <position position="47"/>
    </location>
</feature>